<evidence type="ECO:0000256" key="4">
    <source>
        <dbReference type="ARBA" id="ARBA00022553"/>
    </source>
</evidence>
<keyword evidence="3" id="KW-0963">Cytoplasm</keyword>
<evidence type="ECO:0000256" key="5">
    <source>
        <dbReference type="ARBA" id="ARBA00022679"/>
    </source>
</evidence>
<dbReference type="InterPro" id="IPR002178">
    <property type="entry name" value="PTS_EIIA_type-2_dom"/>
</dbReference>
<evidence type="ECO:0000256" key="10">
    <source>
        <dbReference type="ARBA" id="ARBA00042072"/>
    </source>
</evidence>
<dbReference type="RefSeq" id="WP_137327548.1">
    <property type="nucleotide sequence ID" value="NZ_CP040058.1"/>
</dbReference>
<dbReference type="KEGG" id="arf:AR1Y2_0492"/>
<evidence type="ECO:0000256" key="3">
    <source>
        <dbReference type="ARBA" id="ARBA00022490"/>
    </source>
</evidence>
<feature type="domain" description="PTS EIIA type-2" evidence="11">
    <location>
        <begin position="1"/>
        <end position="137"/>
    </location>
</feature>
<dbReference type="OrthoDB" id="369398at2"/>
<dbReference type="PROSITE" id="PS51094">
    <property type="entry name" value="PTS_EIIA_TYPE_2"/>
    <property type="match status" value="1"/>
</dbReference>
<evidence type="ECO:0000259" key="11">
    <source>
        <dbReference type="PROSITE" id="PS51094"/>
    </source>
</evidence>
<gene>
    <name evidence="12" type="ORF">AR1Y2_0492</name>
</gene>
<keyword evidence="13" id="KW-1185">Reference proteome</keyword>
<evidence type="ECO:0000256" key="7">
    <source>
        <dbReference type="ARBA" id="ARBA00022777"/>
    </source>
</evidence>
<dbReference type="PANTHER" id="PTHR36203">
    <property type="entry name" value="ASCORBATE-SPECIFIC PTS SYSTEM EIIA COMPONENT"/>
    <property type="match status" value="1"/>
</dbReference>
<evidence type="ECO:0000256" key="9">
    <source>
        <dbReference type="ARBA" id="ARBA00041175"/>
    </source>
</evidence>
<protein>
    <recommendedName>
        <fullName evidence="9">Ascorbate-specific PTS system EIIA component</fullName>
    </recommendedName>
    <alternativeName>
        <fullName evidence="10">Ascorbate-specific phosphotransferase enzyme IIA component</fullName>
    </alternativeName>
</protein>
<keyword evidence="6" id="KW-0598">Phosphotransferase system</keyword>
<dbReference type="Gene3D" id="3.40.930.10">
    <property type="entry name" value="Mannitol-specific EII, Chain A"/>
    <property type="match status" value="1"/>
</dbReference>
<keyword evidence="4" id="KW-0597">Phosphoprotein</keyword>
<name>A0A4P8I977_9FIRM</name>
<evidence type="ECO:0000256" key="1">
    <source>
        <dbReference type="ARBA" id="ARBA00004496"/>
    </source>
</evidence>
<dbReference type="SUPFAM" id="SSF55804">
    <property type="entry name" value="Phoshotransferase/anion transport protein"/>
    <property type="match status" value="1"/>
</dbReference>
<dbReference type="Pfam" id="PF00359">
    <property type="entry name" value="PTS_EIIA_2"/>
    <property type="match status" value="1"/>
</dbReference>
<keyword evidence="5 12" id="KW-0808">Transferase</keyword>
<dbReference type="Proteomes" id="UP000298653">
    <property type="component" value="Chromosome"/>
</dbReference>
<proteinExistence type="predicted"/>
<dbReference type="GO" id="GO:0016301">
    <property type="term" value="F:kinase activity"/>
    <property type="evidence" value="ECO:0007669"/>
    <property type="project" value="UniProtKB-KW"/>
</dbReference>
<accession>A0A4P8I977</accession>
<evidence type="ECO:0000313" key="12">
    <source>
        <dbReference type="EMBL" id="QCP33946.1"/>
    </source>
</evidence>
<sequence>MIYAEIMDGAALYTEAIQRSCDVLEQHGIVTKQYYQGILSSISQYGGYFYLGEGVCMPHAKPEDGVLASGLCIVKLNTPVDFEGKKVHIFFTLAARDESSHYTLMKQIAGVCSKKQSLRKMLGSRTREEMLKIMEEKL</sequence>
<dbReference type="InterPro" id="IPR051351">
    <property type="entry name" value="Ascorbate-PTS_EIIA_comp"/>
</dbReference>
<organism evidence="12 13">
    <name type="scientific">Anaerostipes rhamnosivorans</name>
    <dbReference type="NCBI Taxonomy" id="1229621"/>
    <lineage>
        <taxon>Bacteria</taxon>
        <taxon>Bacillati</taxon>
        <taxon>Bacillota</taxon>
        <taxon>Clostridia</taxon>
        <taxon>Lachnospirales</taxon>
        <taxon>Lachnospiraceae</taxon>
        <taxon>Anaerostipes</taxon>
    </lineage>
</organism>
<dbReference type="GO" id="GO:0005737">
    <property type="term" value="C:cytoplasm"/>
    <property type="evidence" value="ECO:0007669"/>
    <property type="project" value="UniProtKB-SubCell"/>
</dbReference>
<reference evidence="12 13" key="1">
    <citation type="submission" date="2019-05" db="EMBL/GenBank/DDBJ databases">
        <title>Complete genome sequencing of Anaerostipes rhamnosivorans.</title>
        <authorList>
            <person name="Bui T.P.N."/>
            <person name="de Vos W.M."/>
        </authorList>
    </citation>
    <scope>NUCLEOTIDE SEQUENCE [LARGE SCALE GENOMIC DNA]</scope>
    <source>
        <strain evidence="12 13">1y2</strain>
    </source>
</reference>
<dbReference type="GO" id="GO:0009401">
    <property type="term" value="P:phosphoenolpyruvate-dependent sugar phosphotransferase system"/>
    <property type="evidence" value="ECO:0007669"/>
    <property type="project" value="UniProtKB-KW"/>
</dbReference>
<keyword evidence="7" id="KW-0418">Kinase</keyword>
<comment type="subcellular location">
    <subcellularLocation>
        <location evidence="1">Cytoplasm</location>
    </subcellularLocation>
</comment>
<evidence type="ECO:0000313" key="13">
    <source>
        <dbReference type="Proteomes" id="UP000298653"/>
    </source>
</evidence>
<evidence type="ECO:0000256" key="2">
    <source>
        <dbReference type="ARBA" id="ARBA00022448"/>
    </source>
</evidence>
<evidence type="ECO:0000256" key="6">
    <source>
        <dbReference type="ARBA" id="ARBA00022683"/>
    </source>
</evidence>
<dbReference type="AlphaFoldDB" id="A0A4P8I977"/>
<evidence type="ECO:0000256" key="8">
    <source>
        <dbReference type="ARBA" id="ARBA00037387"/>
    </source>
</evidence>
<comment type="function">
    <text evidence="8">The phosphoenolpyruvate-dependent sugar phosphotransferase system (sugar PTS), a major carbohydrate active transport system, catalyzes the phosphorylation of incoming sugar substrates concomitantly with their translocation across the cell membrane. The enzyme II UlaABC PTS system is involved in ascorbate transport.</text>
</comment>
<dbReference type="EMBL" id="CP040058">
    <property type="protein sequence ID" value="QCP33946.1"/>
    <property type="molecule type" value="Genomic_DNA"/>
</dbReference>
<dbReference type="InterPro" id="IPR016152">
    <property type="entry name" value="PTrfase/Anion_transptr"/>
</dbReference>
<dbReference type="PANTHER" id="PTHR36203:SF1">
    <property type="entry name" value="ASCORBATE-SPECIFIC PTS SYSTEM EIIA COMPONENT"/>
    <property type="match status" value="1"/>
</dbReference>
<keyword evidence="2" id="KW-0813">Transport</keyword>